<dbReference type="AlphaFoldDB" id="A0A9X0CPJ1"/>
<keyword evidence="3" id="KW-0472">Membrane</keyword>
<sequence>MVEIRQIDMSYDGGVYEVIANNSKALPQDRKLPARRDPREAVYDTLDTITQATQQQMDLFRRMMYLMTVLLLIVFLTAAASLALTVMMLISGNTLSLHQPTSSPKTTSSGSTRCVERVSLQEMKIKISELEEALNLTRYQLDELRTELKTQKKAIANLTETGIKSRSVRRSTGTSRPQGVIGLPGSQGAPGPMGLNGTKGPEGPMGPRGLNGSQGPSGLPGNQGPSGPPGNQGPSGPAGNQGPMGPPGYNASSSGGGAGAPGLPGPPGRPGAGNLTLCQYKNKKEAAQTAGASANSVVILREDDHQVSNFSDYERSV</sequence>
<feature type="transmembrane region" description="Helical" evidence="3">
    <location>
        <begin position="64"/>
        <end position="90"/>
    </location>
</feature>
<evidence type="ECO:0000256" key="3">
    <source>
        <dbReference type="SAM" id="Phobius"/>
    </source>
</evidence>
<proteinExistence type="predicted"/>
<dbReference type="PANTHER" id="PTHR24637">
    <property type="entry name" value="COLLAGEN"/>
    <property type="match status" value="1"/>
</dbReference>
<keyword evidence="1" id="KW-0175">Coiled coil</keyword>
<protein>
    <submittedName>
        <fullName evidence="4">Uncharacterized protein</fullName>
    </submittedName>
</protein>
<evidence type="ECO:0000313" key="5">
    <source>
        <dbReference type="Proteomes" id="UP001163046"/>
    </source>
</evidence>
<comment type="caution">
    <text evidence="4">The sequence shown here is derived from an EMBL/GenBank/DDBJ whole genome shotgun (WGS) entry which is preliminary data.</text>
</comment>
<feature type="compositionally biased region" description="Low complexity" evidence="2">
    <location>
        <begin position="210"/>
        <end position="225"/>
    </location>
</feature>
<dbReference type="InterPro" id="IPR008160">
    <property type="entry name" value="Collagen"/>
</dbReference>
<dbReference type="PANTHER" id="PTHR24637:SF421">
    <property type="entry name" value="CUTICLE COLLAGEN DPY-2"/>
    <property type="match status" value="1"/>
</dbReference>
<keyword evidence="3" id="KW-1133">Transmembrane helix</keyword>
<feature type="coiled-coil region" evidence="1">
    <location>
        <begin position="120"/>
        <end position="161"/>
    </location>
</feature>
<dbReference type="Proteomes" id="UP001163046">
    <property type="component" value="Unassembled WGS sequence"/>
</dbReference>
<feature type="compositionally biased region" description="Low complexity" evidence="2">
    <location>
        <begin position="232"/>
        <end position="253"/>
    </location>
</feature>
<evidence type="ECO:0000256" key="2">
    <source>
        <dbReference type="SAM" id="MobiDB-lite"/>
    </source>
</evidence>
<name>A0A9X0CPJ1_9CNID</name>
<accession>A0A9X0CPJ1</accession>
<keyword evidence="3" id="KW-0812">Transmembrane</keyword>
<evidence type="ECO:0000313" key="4">
    <source>
        <dbReference type="EMBL" id="KAJ7370661.1"/>
    </source>
</evidence>
<gene>
    <name evidence="4" type="ORF">OS493_030775</name>
</gene>
<feature type="region of interest" description="Disordered" evidence="2">
    <location>
        <begin position="164"/>
        <end position="276"/>
    </location>
</feature>
<evidence type="ECO:0000256" key="1">
    <source>
        <dbReference type="SAM" id="Coils"/>
    </source>
</evidence>
<organism evidence="4 5">
    <name type="scientific">Desmophyllum pertusum</name>
    <dbReference type="NCBI Taxonomy" id="174260"/>
    <lineage>
        <taxon>Eukaryota</taxon>
        <taxon>Metazoa</taxon>
        <taxon>Cnidaria</taxon>
        <taxon>Anthozoa</taxon>
        <taxon>Hexacorallia</taxon>
        <taxon>Scleractinia</taxon>
        <taxon>Caryophylliina</taxon>
        <taxon>Caryophylliidae</taxon>
        <taxon>Desmophyllum</taxon>
    </lineage>
</organism>
<keyword evidence="5" id="KW-1185">Reference proteome</keyword>
<reference evidence="4" key="1">
    <citation type="submission" date="2023-01" db="EMBL/GenBank/DDBJ databases">
        <title>Genome assembly of the deep-sea coral Lophelia pertusa.</title>
        <authorList>
            <person name="Herrera S."/>
            <person name="Cordes E."/>
        </authorList>
    </citation>
    <scope>NUCLEOTIDE SEQUENCE</scope>
    <source>
        <strain evidence="4">USNM1676648</strain>
        <tissue evidence="4">Polyp</tissue>
    </source>
</reference>
<dbReference type="EMBL" id="MU826859">
    <property type="protein sequence ID" value="KAJ7370661.1"/>
    <property type="molecule type" value="Genomic_DNA"/>
</dbReference>
<dbReference type="OrthoDB" id="5977034at2759"/>
<dbReference type="Pfam" id="PF01391">
    <property type="entry name" value="Collagen"/>
    <property type="match status" value="1"/>
</dbReference>